<sequence length="333" mass="37254">MTQDTLSEAEYDAITDAAAHWCMRLHAADCTDEERDAFEQWHAAHPLHAFEYEAMLEVWEVAEHLPRPTPALTAAPRQPSRTWRQYVAVAAACALALPLAAYAGWNLGWLPNSHEHFSATDEVRRVTLSDGSELELNLNTDLTFSNYKDERRVTLKKGEAFFTVSHDLAHPFVVRAGEGKVRVTGTRFNVWMYEDQVRVNLVEGSVLVSSDRALPGDGLRLGPMMQARYKHGDYIPQISQTYPDDAALAWRSGKLVLDNLALNDALPLINRYLAHPLMLADSRTGSLRVGGIYNIKELNNLANSLPKVLPVYLTRNKEGNPVINSMPQQPPKS</sequence>
<gene>
    <name evidence="4" type="ORF">HU739_004810</name>
</gene>
<accession>A0A9E6P2H7</accession>
<feature type="transmembrane region" description="Helical" evidence="1">
    <location>
        <begin position="86"/>
        <end position="105"/>
    </location>
</feature>
<keyword evidence="1" id="KW-1133">Transmembrane helix</keyword>
<evidence type="ECO:0000313" key="4">
    <source>
        <dbReference type="EMBL" id="QXI18316.1"/>
    </source>
</evidence>
<dbReference type="Pfam" id="PF16220">
    <property type="entry name" value="DUF4880"/>
    <property type="match status" value="1"/>
</dbReference>
<dbReference type="PANTHER" id="PTHR30273">
    <property type="entry name" value="PERIPLASMIC SIGNAL SENSOR AND SIGMA FACTOR ACTIVATOR FECR-RELATED"/>
    <property type="match status" value="1"/>
</dbReference>
<dbReference type="PANTHER" id="PTHR30273:SF2">
    <property type="entry name" value="PROTEIN FECR"/>
    <property type="match status" value="1"/>
</dbReference>
<reference evidence="4 5" key="1">
    <citation type="journal article" date="2020" name="Microorganisms">
        <title>Reliable Identification of Environmental Pseudomonas Isolates Using the rpoD Gene.</title>
        <authorList>
            <consortium name="The Broad Institute Genome Sequencing Platform"/>
            <person name="Girard L."/>
            <person name="Lood C."/>
            <person name="Rokni-Zadeh H."/>
            <person name="van Noort V."/>
            <person name="Lavigne R."/>
            <person name="De Mot R."/>
        </authorList>
    </citation>
    <scope>NUCLEOTIDE SEQUENCE [LARGE SCALE GENOMIC DNA]</scope>
    <source>
        <strain evidence="4 5">SWRI65</strain>
    </source>
</reference>
<dbReference type="InterPro" id="IPR006860">
    <property type="entry name" value="FecR"/>
</dbReference>
<dbReference type="Pfam" id="PF04773">
    <property type="entry name" value="FecR"/>
    <property type="match status" value="1"/>
</dbReference>
<evidence type="ECO:0000259" key="3">
    <source>
        <dbReference type="Pfam" id="PF16220"/>
    </source>
</evidence>
<evidence type="ECO:0000256" key="1">
    <source>
        <dbReference type="SAM" id="Phobius"/>
    </source>
</evidence>
<dbReference type="InterPro" id="IPR012373">
    <property type="entry name" value="Ferrdict_sens_TM"/>
</dbReference>
<reference evidence="4 5" key="2">
    <citation type="journal article" date="2021" name="Microorganisms">
        <title>The Ever-Expanding Pseudomonas Genus: Description of 43 New Species and Partition of the Pseudomonas putida Group.</title>
        <authorList>
            <person name="Girard L."/>
            <person name="Lood C."/>
            <person name="Hofte M."/>
            <person name="Vandamme P."/>
            <person name="Rokni-Zadeh H."/>
            <person name="van Noort V."/>
            <person name="Lavigne R."/>
            <person name="De Mot R."/>
        </authorList>
    </citation>
    <scope>NUCLEOTIDE SEQUENCE [LARGE SCALE GENOMIC DNA]</scope>
    <source>
        <strain evidence="4 5">SWRI65</strain>
    </source>
</reference>
<feature type="domain" description="FecR protein" evidence="2">
    <location>
        <begin position="118"/>
        <end position="206"/>
    </location>
</feature>
<evidence type="ECO:0000259" key="2">
    <source>
        <dbReference type="Pfam" id="PF04773"/>
    </source>
</evidence>
<dbReference type="KEGG" id="phv:HU739_004810"/>
<dbReference type="Proteomes" id="UP000631521">
    <property type="component" value="Chromosome"/>
</dbReference>
<dbReference type="EMBL" id="CP077091">
    <property type="protein sequence ID" value="QXI18316.1"/>
    <property type="molecule type" value="Genomic_DNA"/>
</dbReference>
<protein>
    <submittedName>
        <fullName evidence="4">FecR family protein</fullName>
    </submittedName>
</protein>
<name>A0A9E6P2H7_9PSED</name>
<organism evidence="4 5">
    <name type="scientific">Pseudomonas hamedanensis</name>
    <dbReference type="NCBI Taxonomy" id="2745504"/>
    <lineage>
        <taxon>Bacteria</taxon>
        <taxon>Pseudomonadati</taxon>
        <taxon>Pseudomonadota</taxon>
        <taxon>Gammaproteobacteria</taxon>
        <taxon>Pseudomonadales</taxon>
        <taxon>Pseudomonadaceae</taxon>
        <taxon>Pseudomonas</taxon>
    </lineage>
</organism>
<dbReference type="InterPro" id="IPR032623">
    <property type="entry name" value="FecR_N"/>
</dbReference>
<keyword evidence="1" id="KW-0472">Membrane</keyword>
<dbReference type="AlphaFoldDB" id="A0A9E6P2H7"/>
<evidence type="ECO:0000313" key="5">
    <source>
        <dbReference type="Proteomes" id="UP000631521"/>
    </source>
</evidence>
<keyword evidence="1" id="KW-0812">Transmembrane</keyword>
<feature type="domain" description="FecR N-terminal" evidence="3">
    <location>
        <begin position="16"/>
        <end position="55"/>
    </location>
</feature>
<keyword evidence="5" id="KW-1185">Reference proteome</keyword>
<dbReference type="PIRSF" id="PIRSF018266">
    <property type="entry name" value="FecR"/>
    <property type="match status" value="1"/>
</dbReference>
<dbReference type="Gene3D" id="2.60.120.1440">
    <property type="match status" value="1"/>
</dbReference>
<proteinExistence type="predicted"/>
<dbReference type="RefSeq" id="WP_186552428.1">
    <property type="nucleotide sequence ID" value="NZ_CP077091.1"/>
</dbReference>
<dbReference type="GO" id="GO:0016989">
    <property type="term" value="F:sigma factor antagonist activity"/>
    <property type="evidence" value="ECO:0007669"/>
    <property type="project" value="TreeGrafter"/>
</dbReference>